<dbReference type="Proteomes" id="UP000019243">
    <property type="component" value="Unassembled WGS sequence"/>
</dbReference>
<feature type="domain" description="DUF7916" evidence="1">
    <location>
        <begin position="1"/>
        <end position="285"/>
    </location>
</feature>
<dbReference type="SUPFAM" id="SSF51366">
    <property type="entry name" value="Ribulose-phoshate binding barrel"/>
    <property type="match status" value="1"/>
</dbReference>
<dbReference type="Pfam" id="PF25509">
    <property type="entry name" value="DUF7916"/>
    <property type="match status" value="1"/>
</dbReference>
<evidence type="ECO:0000313" key="2">
    <source>
        <dbReference type="EMBL" id="EUJ41997.1"/>
    </source>
</evidence>
<comment type="caution">
    <text evidence="2">The sequence shown here is derived from an EMBL/GenBank/DDBJ whole genome shotgun (WGS) entry which is preliminary data.</text>
</comment>
<proteinExistence type="predicted"/>
<sequence>MKGADLKRAILASEGRTVCSENVVMSQPYDSNITNAEVAKSFGADLILLNAFDCIHPIVNGLGENTTNPVQQLKDLTGRPIGINLEPVDETAELLEYKTELESGRICSVATIQKAQALGVDFICLTGNPGTGVTNKEIKRAIKTVKEHFDGLVIAGKMHGAGVNESVLPDDETIDAFIASGADVILVPALGTVAGVTEQEFHVVVKKIRAAGALVMSAIGTSQESSSQHVIEEIALKNKMAGVDIQHIGDAGVGGMAPPQNIFALSVAIRGLRHTVSMMARSIKR</sequence>
<evidence type="ECO:0000313" key="3">
    <source>
        <dbReference type="Proteomes" id="UP000019243"/>
    </source>
</evidence>
<protein>
    <submittedName>
        <fullName evidence="2">PEP phosphonomutase family protein</fullName>
    </submittedName>
</protein>
<dbReference type="EMBL" id="AODH01000004">
    <property type="protein sequence ID" value="EUJ41997.1"/>
    <property type="molecule type" value="Genomic_DNA"/>
</dbReference>
<keyword evidence="3" id="KW-1185">Reference proteome</keyword>
<accession>W7CYG8</accession>
<dbReference type="PATRIC" id="fig|1265861.3.peg.248"/>
<dbReference type="AlphaFoldDB" id="W7CYG8"/>
<gene>
    <name evidence="2" type="ORF">BCAMP_01290</name>
</gene>
<reference evidence="2 3" key="1">
    <citation type="submission" date="2012-12" db="EMBL/GenBank/DDBJ databases">
        <title>Novel taxa of Listeriaceae from agricultural environments in the United States.</title>
        <authorList>
            <person name="den Bakker H.C."/>
            <person name="Allred A."/>
            <person name="Warchocki S."/>
            <person name="Wright E.M."/>
            <person name="Burrell A."/>
            <person name="Nightingale K.K."/>
            <person name="Kephart D."/>
            <person name="Wiedmann M."/>
        </authorList>
    </citation>
    <scope>NUCLEOTIDE SEQUENCE [LARGE SCALE GENOMIC DNA]</scope>
    <source>
        <strain evidence="2 3">FSL F6-1037</strain>
    </source>
</reference>
<dbReference type="InterPro" id="IPR057238">
    <property type="entry name" value="DUF7916"/>
</dbReference>
<organism evidence="2 3">
    <name type="scientific">Brochothrix campestris FSL F6-1037</name>
    <dbReference type="NCBI Taxonomy" id="1265861"/>
    <lineage>
        <taxon>Bacteria</taxon>
        <taxon>Bacillati</taxon>
        <taxon>Bacillota</taxon>
        <taxon>Bacilli</taxon>
        <taxon>Bacillales</taxon>
        <taxon>Listeriaceae</taxon>
        <taxon>Brochothrix</taxon>
    </lineage>
</organism>
<dbReference type="STRING" id="1265861.BCAMP_01290"/>
<evidence type="ECO:0000259" key="1">
    <source>
        <dbReference type="Pfam" id="PF25509"/>
    </source>
</evidence>
<name>W7CYG8_9LIST</name>
<dbReference type="InterPro" id="IPR011060">
    <property type="entry name" value="RibuloseP-bd_barrel"/>
</dbReference>